<comment type="caution">
    <text evidence="2">The sequence shown here is derived from an EMBL/GenBank/DDBJ whole genome shotgun (WGS) entry which is preliminary data.</text>
</comment>
<keyword evidence="3" id="KW-1185">Reference proteome</keyword>
<reference evidence="3" key="1">
    <citation type="submission" date="2019-02" db="EMBL/GenBank/DDBJ databases">
        <title>Glaciihabitans arcticus sp. nov., a psychrotolerant bacterium isolated from polar soil.</title>
        <authorList>
            <person name="Dahal R.H."/>
        </authorList>
    </citation>
    <scope>NUCLEOTIDE SEQUENCE [LARGE SCALE GENOMIC DNA]</scope>
    <source>
        <strain evidence="3">RP-3-7</strain>
    </source>
</reference>
<accession>A0A4Q9GX12</accession>
<dbReference type="InterPro" id="IPR027417">
    <property type="entry name" value="P-loop_NTPase"/>
</dbReference>
<proteinExistence type="predicted"/>
<dbReference type="Gene3D" id="3.40.50.300">
    <property type="entry name" value="P-loop containing nucleotide triphosphate hydrolases"/>
    <property type="match status" value="2"/>
</dbReference>
<dbReference type="InterPro" id="IPR027785">
    <property type="entry name" value="UvrD-like_helicase_C"/>
</dbReference>
<keyword evidence="2" id="KW-0347">Helicase</keyword>
<dbReference type="Proteomes" id="UP000294194">
    <property type="component" value="Unassembled WGS sequence"/>
</dbReference>
<gene>
    <name evidence="2" type="ORF">EYE40_07545</name>
</gene>
<name>A0A4Q9GX12_9MICO</name>
<organism evidence="2 3">
    <name type="scientific">Glaciihabitans arcticus</name>
    <dbReference type="NCBI Taxonomy" id="2668039"/>
    <lineage>
        <taxon>Bacteria</taxon>
        <taxon>Bacillati</taxon>
        <taxon>Actinomycetota</taxon>
        <taxon>Actinomycetes</taxon>
        <taxon>Micrococcales</taxon>
        <taxon>Microbacteriaceae</taxon>
        <taxon>Glaciihabitans</taxon>
    </lineage>
</organism>
<dbReference type="GO" id="GO:0004386">
    <property type="term" value="F:helicase activity"/>
    <property type="evidence" value="ECO:0007669"/>
    <property type="project" value="UniProtKB-KW"/>
</dbReference>
<feature type="domain" description="UvrD-like helicase C-terminal" evidence="1">
    <location>
        <begin position="819"/>
        <end position="863"/>
    </location>
</feature>
<dbReference type="Pfam" id="PF13604">
    <property type="entry name" value="AAA_30"/>
    <property type="match status" value="1"/>
</dbReference>
<dbReference type="EMBL" id="SISG01000001">
    <property type="protein sequence ID" value="TBN57263.1"/>
    <property type="molecule type" value="Genomic_DNA"/>
</dbReference>
<dbReference type="Pfam" id="PF13538">
    <property type="entry name" value="UvrD_C_2"/>
    <property type="match status" value="1"/>
</dbReference>
<keyword evidence="2" id="KW-0547">Nucleotide-binding</keyword>
<evidence type="ECO:0000313" key="2">
    <source>
        <dbReference type="EMBL" id="TBN57263.1"/>
    </source>
</evidence>
<keyword evidence="2" id="KW-0067">ATP-binding</keyword>
<sequence length="900" mass="102553">MTSVEAHIRSIDGVICNNISVLANDRALLSQNLLSQLRNLVDGVAVLIHTEDATAEYDYPAIEAGHAFVKTEGKLGFLNRFYRLLQPSTSHYTFDGDGSERLMLKYYEYLHRVRDLLSRKFGLDTLHNLEDFPVDLDPALREYHQKIAERVNARSTPSRSDRSSRYYVLKTRPFFDGGRIYYEVTFAIPSDRPSISKFDHVIGFTEHDISDKHAANLTLRSDTIEVLGQTMPIVLITAWEVSIRGCELENFSRFFGPRSRVSTTSNEYKNLMRYLTKTGSTLLDVIDLPDTDYERIKGWVLDGTKTSHIYVSLDAARDIIQKVLPGYLMLRYLLLSLRNVVVRKQYSPSVCNRLSNLHLQWGCIPFETMPFCTYPMGHRTRFWDLWESIDPTGREHEMLARRINNNVDRHGMLYTPLSELEDFGDEVMPLIERHNSLLYNNSRHLARTLEVEKGHVFIRGYENDVVQIVEKLQGHAISGVGGWKPALSKWMDDLPVPLDDPTKAAALKSLYSESRVAMIYGAAGTGKSTMVNHIANYFNGKPMLFLANTHPAVDNLRRRVHTQHAEFRTIASHKNSTSATEYEVLVIDECSTVSNEDLLAVLSNTKFKLLLLVGDVYQIESIQFGNWFSIMRSFVPVSSVFELDKPWRTDNPQLLALWQKVRDLGEDITETMTRGHYSTPLSPELFSQRRDDEIILCLNYDGLYGINNVNRFLQSSNPNPAIEWGPATFKAGDPIVFNDSERFKGLIYNNLKGTIVGIDRQLGLIRFDVELHRTVTELDAWGLDLTWLHDSVVAFDVYELADSDDDDAASNTSVPFQVAYAASIHRAQGLEYESVKIVITDANEDAITHNIFYTAITRAREYLQVFWTPETEKTIVAQLERKSTAKDVSLLIARRGLVRS</sequence>
<dbReference type="CDD" id="cd18809">
    <property type="entry name" value="SF1_C_RecD"/>
    <property type="match status" value="1"/>
</dbReference>
<dbReference type="AlphaFoldDB" id="A0A4Q9GX12"/>
<dbReference type="SUPFAM" id="SSF52540">
    <property type="entry name" value="P-loop containing nucleoside triphosphate hydrolases"/>
    <property type="match status" value="1"/>
</dbReference>
<evidence type="ECO:0000259" key="1">
    <source>
        <dbReference type="Pfam" id="PF13538"/>
    </source>
</evidence>
<evidence type="ECO:0000313" key="3">
    <source>
        <dbReference type="Proteomes" id="UP000294194"/>
    </source>
</evidence>
<protein>
    <submittedName>
        <fullName evidence="2">Helicase</fullName>
    </submittedName>
</protein>
<keyword evidence="2" id="KW-0378">Hydrolase</keyword>